<dbReference type="OrthoDB" id="9991317at2759"/>
<dbReference type="Proteomes" id="UP000663829">
    <property type="component" value="Unassembled WGS sequence"/>
</dbReference>
<comment type="caution">
    <text evidence="4">The sequence shown here is derived from an EMBL/GenBank/DDBJ whole genome shotgun (WGS) entry which is preliminary data.</text>
</comment>
<dbReference type="InterPro" id="IPR019734">
    <property type="entry name" value="TPR_rpt"/>
</dbReference>
<dbReference type="SMART" id="SM00028">
    <property type="entry name" value="TPR"/>
    <property type="match status" value="5"/>
</dbReference>
<dbReference type="PANTHER" id="PTHR45641:SF19">
    <property type="entry name" value="NEPHROCYSTIN-3"/>
    <property type="match status" value="1"/>
</dbReference>
<dbReference type="Proteomes" id="UP000677228">
    <property type="component" value="Unassembled WGS sequence"/>
</dbReference>
<evidence type="ECO:0000256" key="2">
    <source>
        <dbReference type="ARBA" id="ARBA00022803"/>
    </source>
</evidence>
<dbReference type="Gene3D" id="1.25.40.10">
    <property type="entry name" value="Tetratricopeptide repeat domain"/>
    <property type="match status" value="2"/>
</dbReference>
<evidence type="ECO:0000313" key="8">
    <source>
        <dbReference type="Proteomes" id="UP000663829"/>
    </source>
</evidence>
<evidence type="ECO:0000313" key="7">
    <source>
        <dbReference type="EMBL" id="CAF4165748.1"/>
    </source>
</evidence>
<organism evidence="4 8">
    <name type="scientific">Didymodactylos carnosus</name>
    <dbReference type="NCBI Taxonomy" id="1234261"/>
    <lineage>
        <taxon>Eukaryota</taxon>
        <taxon>Metazoa</taxon>
        <taxon>Spiralia</taxon>
        <taxon>Gnathifera</taxon>
        <taxon>Rotifera</taxon>
        <taxon>Eurotatoria</taxon>
        <taxon>Bdelloidea</taxon>
        <taxon>Philodinida</taxon>
        <taxon>Philodinidae</taxon>
        <taxon>Didymodactylos</taxon>
    </lineage>
</organism>
<dbReference type="Pfam" id="PF13424">
    <property type="entry name" value="TPR_12"/>
    <property type="match status" value="2"/>
</dbReference>
<dbReference type="Proteomes" id="UP000681722">
    <property type="component" value="Unassembled WGS sequence"/>
</dbReference>
<evidence type="ECO:0008006" key="9">
    <source>
        <dbReference type="Google" id="ProtNLM"/>
    </source>
</evidence>
<dbReference type="EMBL" id="CAJNOK010022091">
    <property type="protein sequence ID" value="CAF1342683.1"/>
    <property type="molecule type" value="Genomic_DNA"/>
</dbReference>
<dbReference type="PROSITE" id="PS50005">
    <property type="entry name" value="TPR"/>
    <property type="match status" value="1"/>
</dbReference>
<reference evidence="4" key="1">
    <citation type="submission" date="2021-02" db="EMBL/GenBank/DDBJ databases">
        <authorList>
            <person name="Nowell W R."/>
        </authorList>
    </citation>
    <scope>NUCLEOTIDE SEQUENCE</scope>
</reference>
<name>A0A815FLF1_9BILA</name>
<evidence type="ECO:0000313" key="5">
    <source>
        <dbReference type="EMBL" id="CAF1342683.1"/>
    </source>
</evidence>
<protein>
    <recommendedName>
        <fullName evidence="9">Tetratricopeptide repeat protein</fullName>
    </recommendedName>
</protein>
<dbReference type="EMBL" id="CAJOBC010047378">
    <property type="protein sequence ID" value="CAF4165748.1"/>
    <property type="molecule type" value="Genomic_DNA"/>
</dbReference>
<dbReference type="PANTHER" id="PTHR45641">
    <property type="entry name" value="TETRATRICOPEPTIDE REPEAT PROTEIN (AFU_ORTHOLOGUE AFUA_6G03870)"/>
    <property type="match status" value="1"/>
</dbReference>
<evidence type="ECO:0000256" key="3">
    <source>
        <dbReference type="PROSITE-ProRule" id="PRU00339"/>
    </source>
</evidence>
<keyword evidence="1" id="KW-0677">Repeat</keyword>
<accession>A0A815FLF1</accession>
<dbReference type="EMBL" id="CAJNOQ010013377">
    <property type="protein sequence ID" value="CAF1320487.1"/>
    <property type="molecule type" value="Genomic_DNA"/>
</dbReference>
<keyword evidence="8" id="KW-1185">Reference proteome</keyword>
<feature type="repeat" description="TPR" evidence="3">
    <location>
        <begin position="141"/>
        <end position="174"/>
    </location>
</feature>
<evidence type="ECO:0000313" key="6">
    <source>
        <dbReference type="EMBL" id="CAF4153695.1"/>
    </source>
</evidence>
<dbReference type="EMBL" id="CAJOBA010043716">
    <property type="protein sequence ID" value="CAF4153695.1"/>
    <property type="molecule type" value="Genomic_DNA"/>
</dbReference>
<sequence length="243" mass="28072">MERTKTEVEDGSISLGFLLYRQGEFEKAKQFFECLLAENALYDFHKASLYEFAPLLKQYDVTMNRIRCYRGLGSVSSMLSQYDETLMNFQRELAILTKLNQHEAEVETASAYVAIGQIHFFKKELDLALSYEEKALAILLPLNHPVLAYVYTAKGDFDSGIQFYQKALELYGQHLPANHENIGVTYANMGIVYKENKKFKEALQCYEKTRETYLECLPSNHPRILILEQDISRARALMNIFVC</sequence>
<dbReference type="AlphaFoldDB" id="A0A815FLF1"/>
<evidence type="ECO:0000313" key="4">
    <source>
        <dbReference type="EMBL" id="CAF1320487.1"/>
    </source>
</evidence>
<keyword evidence="2 3" id="KW-0802">TPR repeat</keyword>
<gene>
    <name evidence="4" type="ORF">GPM918_LOCUS29448</name>
    <name evidence="5" type="ORF">OVA965_LOCUS30417</name>
    <name evidence="7" type="ORF">SRO942_LOCUS30029</name>
    <name evidence="6" type="ORF">TMI583_LOCUS31216</name>
</gene>
<dbReference type="SUPFAM" id="SSF48452">
    <property type="entry name" value="TPR-like"/>
    <property type="match status" value="2"/>
</dbReference>
<dbReference type="InterPro" id="IPR011990">
    <property type="entry name" value="TPR-like_helical_dom_sf"/>
</dbReference>
<dbReference type="Proteomes" id="UP000682733">
    <property type="component" value="Unassembled WGS sequence"/>
</dbReference>
<proteinExistence type="predicted"/>
<evidence type="ECO:0000256" key="1">
    <source>
        <dbReference type="ARBA" id="ARBA00022737"/>
    </source>
</evidence>